<evidence type="ECO:0008006" key="4">
    <source>
        <dbReference type="Google" id="ProtNLM"/>
    </source>
</evidence>
<proteinExistence type="predicted"/>
<keyword evidence="3" id="KW-1185">Reference proteome</keyword>
<dbReference type="EMBL" id="SJJZ01000002">
    <property type="protein sequence ID" value="TCC08622.1"/>
    <property type="molecule type" value="Genomic_DNA"/>
</dbReference>
<feature type="transmembrane region" description="Helical" evidence="1">
    <location>
        <begin position="145"/>
        <end position="166"/>
    </location>
</feature>
<dbReference type="RefSeq" id="WP_131340226.1">
    <property type="nucleotide sequence ID" value="NZ_SJJZ01000002.1"/>
</dbReference>
<feature type="transmembrane region" description="Helical" evidence="1">
    <location>
        <begin position="173"/>
        <end position="193"/>
    </location>
</feature>
<protein>
    <recommendedName>
        <fullName evidence="4">DUF4386 family protein</fullName>
    </recommendedName>
</protein>
<feature type="transmembrane region" description="Helical" evidence="1">
    <location>
        <begin position="64"/>
        <end position="84"/>
    </location>
</feature>
<comment type="caution">
    <text evidence="2">The sequence shown here is derived from an EMBL/GenBank/DDBJ whole genome shotgun (WGS) entry which is preliminary data.</text>
</comment>
<gene>
    <name evidence="2" type="ORF">E0H45_22430</name>
</gene>
<dbReference type="Proteomes" id="UP000292346">
    <property type="component" value="Unassembled WGS sequence"/>
</dbReference>
<accession>A0A4R0HI22</accession>
<feature type="transmembrane region" description="Helical" evidence="1">
    <location>
        <begin position="91"/>
        <end position="109"/>
    </location>
</feature>
<evidence type="ECO:0000256" key="1">
    <source>
        <dbReference type="SAM" id="Phobius"/>
    </source>
</evidence>
<organism evidence="2 3">
    <name type="scientific">Kribbella soli</name>
    <dbReference type="NCBI Taxonomy" id="1124743"/>
    <lineage>
        <taxon>Bacteria</taxon>
        <taxon>Bacillati</taxon>
        <taxon>Actinomycetota</taxon>
        <taxon>Actinomycetes</taxon>
        <taxon>Propionibacteriales</taxon>
        <taxon>Kribbellaceae</taxon>
        <taxon>Kribbella</taxon>
    </lineage>
</organism>
<keyword evidence="1" id="KW-0812">Transmembrane</keyword>
<evidence type="ECO:0000313" key="3">
    <source>
        <dbReference type="Proteomes" id="UP000292346"/>
    </source>
</evidence>
<evidence type="ECO:0000313" key="2">
    <source>
        <dbReference type="EMBL" id="TCC08622.1"/>
    </source>
</evidence>
<dbReference type="OrthoDB" id="5148077at2"/>
<reference evidence="2 3" key="1">
    <citation type="submission" date="2019-02" db="EMBL/GenBank/DDBJ databases">
        <title>Kribbella capetownensis sp. nov. and Kribbella speibonae sp. nov., isolated from soil.</title>
        <authorList>
            <person name="Curtis S.M."/>
            <person name="Norton I."/>
            <person name="Everest G.J."/>
            <person name="Meyers P.R."/>
        </authorList>
    </citation>
    <scope>NUCLEOTIDE SEQUENCE [LARGE SCALE GENOMIC DNA]</scope>
    <source>
        <strain evidence="2 3">KCTC 29219</strain>
    </source>
</reference>
<keyword evidence="1" id="KW-1133">Transmembrane helix</keyword>
<feature type="transmembrane region" description="Helical" evidence="1">
    <location>
        <begin position="199"/>
        <end position="217"/>
    </location>
</feature>
<feature type="transmembrane region" description="Helical" evidence="1">
    <location>
        <begin position="20"/>
        <end position="40"/>
    </location>
</feature>
<sequence>MTETISRTPVRADIRPVWRWMAALILPIGPAAVALLRFLLPYDTTDDASTITSKIVGDLDRSSLVLWLGYLAFVTLVPGVYFVGRLTRRSTPWLTGIAVCLMVPGYLSLPTTASSDVFAWSAGTAGLDQASITRVAEVTHGSVDVAATVFVIGHVLGTILLGIAMWRSGVGGRWAAVAVAISQPLHLTSVIISSHTLDLVGWGLQAVGFAAVGWAILRMSNDEWQPLP</sequence>
<dbReference type="AlphaFoldDB" id="A0A4R0HI22"/>
<keyword evidence="1" id="KW-0472">Membrane</keyword>
<name>A0A4R0HI22_9ACTN</name>